<evidence type="ECO:0000313" key="2">
    <source>
        <dbReference type="Proteomes" id="UP000308600"/>
    </source>
</evidence>
<accession>A0ACD3AK88</accession>
<protein>
    <submittedName>
        <fullName evidence="1">Uncharacterized protein</fullName>
    </submittedName>
</protein>
<gene>
    <name evidence="1" type="ORF">BDN72DRAFT_860069</name>
</gene>
<evidence type="ECO:0000313" key="1">
    <source>
        <dbReference type="EMBL" id="TFK66175.1"/>
    </source>
</evidence>
<sequence>MPRGFRSSFKRTVLKTPSIASRHPVLILKLPSHFQTLHPPFLSIPFKLEVRSLDRSGRFRNWQLSPLQHTPYRHRRHYSHRRHHATLSFMKFTIPKLRWSRVNMANFNDLPVELLLKIARDLPITSFYHLACVCRRFQSIYLPLYLATYGIHDPANFLNLTIQGDARDRDAQCAPDALSALQVAFYITKVKHLRILFEQDHDQVRTLMYQIKRLSRLVGRLENIERVTLVFNKPGQQYNHYGRDIDEALKKWTEAFGGVLNMIVTRSCQSLTIQHGSAMTHCYHFEHLRDPTMDFVPARSVGDSALPPPPPALQSSIPATLPDVMRGTSWRFYRATLNRRDDNVFLVDLSPEAKASTALTSFTIQSPMLLRPPCSQWTISLLEASPITHLTLSDLYLYSDIWAAMMPLIIRSVPGLQDLTIQNCNIPYEVLLDALRECTSLKSLNIDRSMKSPPVPSQSDNPGIGSKVNSFFSRFTPLASRFTPPPPPPIPVLSQLETVQAPSPWVLYLLGIPNSNAFEGLKRLRILPYETSQSVSMMIKKLSLKGLGPEIEVICPEVYGDKGREGSLSGRSFGSGSSGSLTSSSASSLSSSSTSSTRGVFGGKGLGLLGSSSSSSSSSSSLTLAEQMESSKGNVGRGKGKFMAKSMAVEYKIVYDKVEWGFANGQPEGMTADLVEWYRGILDPRV</sequence>
<organism evidence="1 2">
    <name type="scientific">Pluteus cervinus</name>
    <dbReference type="NCBI Taxonomy" id="181527"/>
    <lineage>
        <taxon>Eukaryota</taxon>
        <taxon>Fungi</taxon>
        <taxon>Dikarya</taxon>
        <taxon>Basidiomycota</taxon>
        <taxon>Agaricomycotina</taxon>
        <taxon>Agaricomycetes</taxon>
        <taxon>Agaricomycetidae</taxon>
        <taxon>Agaricales</taxon>
        <taxon>Pluteineae</taxon>
        <taxon>Pluteaceae</taxon>
        <taxon>Pluteus</taxon>
    </lineage>
</organism>
<dbReference type="Proteomes" id="UP000308600">
    <property type="component" value="Unassembled WGS sequence"/>
</dbReference>
<keyword evidence="2" id="KW-1185">Reference proteome</keyword>
<proteinExistence type="predicted"/>
<name>A0ACD3AK88_9AGAR</name>
<dbReference type="EMBL" id="ML208413">
    <property type="protein sequence ID" value="TFK66175.1"/>
    <property type="molecule type" value="Genomic_DNA"/>
</dbReference>
<reference evidence="1 2" key="1">
    <citation type="journal article" date="2019" name="Nat. Ecol. Evol.">
        <title>Megaphylogeny resolves global patterns of mushroom evolution.</title>
        <authorList>
            <person name="Varga T."/>
            <person name="Krizsan K."/>
            <person name="Foldi C."/>
            <person name="Dima B."/>
            <person name="Sanchez-Garcia M."/>
            <person name="Sanchez-Ramirez S."/>
            <person name="Szollosi G.J."/>
            <person name="Szarkandi J.G."/>
            <person name="Papp V."/>
            <person name="Albert L."/>
            <person name="Andreopoulos W."/>
            <person name="Angelini C."/>
            <person name="Antonin V."/>
            <person name="Barry K.W."/>
            <person name="Bougher N.L."/>
            <person name="Buchanan P."/>
            <person name="Buyck B."/>
            <person name="Bense V."/>
            <person name="Catcheside P."/>
            <person name="Chovatia M."/>
            <person name="Cooper J."/>
            <person name="Damon W."/>
            <person name="Desjardin D."/>
            <person name="Finy P."/>
            <person name="Geml J."/>
            <person name="Haridas S."/>
            <person name="Hughes K."/>
            <person name="Justo A."/>
            <person name="Karasinski D."/>
            <person name="Kautmanova I."/>
            <person name="Kiss B."/>
            <person name="Kocsube S."/>
            <person name="Kotiranta H."/>
            <person name="LaButti K.M."/>
            <person name="Lechner B.E."/>
            <person name="Liimatainen K."/>
            <person name="Lipzen A."/>
            <person name="Lukacs Z."/>
            <person name="Mihaltcheva S."/>
            <person name="Morgado L.N."/>
            <person name="Niskanen T."/>
            <person name="Noordeloos M.E."/>
            <person name="Ohm R.A."/>
            <person name="Ortiz-Santana B."/>
            <person name="Ovrebo C."/>
            <person name="Racz N."/>
            <person name="Riley R."/>
            <person name="Savchenko A."/>
            <person name="Shiryaev A."/>
            <person name="Soop K."/>
            <person name="Spirin V."/>
            <person name="Szebenyi C."/>
            <person name="Tomsovsky M."/>
            <person name="Tulloss R.E."/>
            <person name="Uehling J."/>
            <person name="Grigoriev I.V."/>
            <person name="Vagvolgyi C."/>
            <person name="Papp T."/>
            <person name="Martin F.M."/>
            <person name="Miettinen O."/>
            <person name="Hibbett D.S."/>
            <person name="Nagy L.G."/>
        </authorList>
    </citation>
    <scope>NUCLEOTIDE SEQUENCE [LARGE SCALE GENOMIC DNA]</scope>
    <source>
        <strain evidence="1 2">NL-1719</strain>
    </source>
</reference>